<evidence type="ECO:0000313" key="2">
    <source>
        <dbReference type="Proteomes" id="UP000216478"/>
    </source>
</evidence>
<organism evidence="1 2">
    <name type="scientific">Brucella grignonensis</name>
    <dbReference type="NCBI Taxonomy" id="94627"/>
    <lineage>
        <taxon>Bacteria</taxon>
        <taxon>Pseudomonadati</taxon>
        <taxon>Pseudomonadota</taxon>
        <taxon>Alphaproteobacteria</taxon>
        <taxon>Hyphomicrobiales</taxon>
        <taxon>Brucellaceae</taxon>
        <taxon>Brucella/Ochrobactrum group</taxon>
        <taxon>Brucella</taxon>
    </lineage>
</organism>
<dbReference type="Proteomes" id="UP000216478">
    <property type="component" value="Unassembled WGS sequence"/>
</dbReference>
<gene>
    <name evidence="1" type="ORF">CEV33_4653</name>
</gene>
<proteinExistence type="predicted"/>
<protein>
    <submittedName>
        <fullName evidence="1">Uncharacterized protein</fullName>
    </submittedName>
</protein>
<dbReference type="AlphaFoldDB" id="A0A256GD74"/>
<keyword evidence="2" id="KW-1185">Reference proteome</keyword>
<accession>A0A256GD74</accession>
<dbReference type="EMBL" id="NNRL01000038">
    <property type="protein sequence ID" value="OYR24866.1"/>
    <property type="molecule type" value="Genomic_DNA"/>
</dbReference>
<reference evidence="1 2" key="1">
    <citation type="submission" date="2017-07" db="EMBL/GenBank/DDBJ databases">
        <title>Phylogenetic study on the rhizospheric bacterium Ochrobactrum sp. A44.</title>
        <authorList>
            <person name="Krzyzanowska D.M."/>
            <person name="Ossowicki A."/>
            <person name="Rajewska M."/>
            <person name="Maciag T."/>
            <person name="Kaczynski Z."/>
            <person name="Czerwicka M."/>
            <person name="Jafra S."/>
        </authorList>
    </citation>
    <scope>NUCLEOTIDE SEQUENCE [LARGE SCALE GENOMIC DNA]</scope>
    <source>
        <strain evidence="1 2">OgA9a</strain>
    </source>
</reference>
<comment type="caution">
    <text evidence="1">The sequence shown here is derived from an EMBL/GenBank/DDBJ whole genome shotgun (WGS) entry which is preliminary data.</text>
</comment>
<dbReference type="Gene3D" id="3.40.190.290">
    <property type="match status" value="1"/>
</dbReference>
<sequence length="68" mass="7667">MLRLVAVGVGVCVLPERIPDRLIADLGCRKVRIVRPRMRRLVVAIMRNDKATVPLSRDLIRAAQAHLE</sequence>
<name>A0A256GD74_9HYPH</name>
<evidence type="ECO:0000313" key="1">
    <source>
        <dbReference type="EMBL" id="OYR24866.1"/>
    </source>
</evidence>